<comment type="caution">
    <text evidence="2">The sequence shown here is derived from an EMBL/GenBank/DDBJ whole genome shotgun (WGS) entry which is preliminary data.</text>
</comment>
<evidence type="ECO:0000313" key="2">
    <source>
        <dbReference type="EMBL" id="KAG2570158.1"/>
    </source>
</evidence>
<dbReference type="AlphaFoldDB" id="A0A8T0QAB4"/>
<name>A0A8T0QAB4_PANVG</name>
<dbReference type="EMBL" id="CM029049">
    <property type="protein sequence ID" value="KAG2570158.1"/>
    <property type="molecule type" value="Genomic_DNA"/>
</dbReference>
<dbReference type="InterPro" id="IPR053090">
    <property type="entry name" value="Centromere_KNL-2_homolog"/>
</dbReference>
<dbReference type="PANTHER" id="PTHR35311">
    <property type="entry name" value="KINETOCHORE-ASSOCIATED PROTEIN KNL-2 HOMOLOG"/>
    <property type="match status" value="1"/>
</dbReference>
<dbReference type="Proteomes" id="UP000823388">
    <property type="component" value="Chromosome 7K"/>
</dbReference>
<evidence type="ECO:0000256" key="1">
    <source>
        <dbReference type="SAM" id="MobiDB-lite"/>
    </source>
</evidence>
<accession>A0A8T0QAB4</accession>
<protein>
    <submittedName>
        <fullName evidence="2">Uncharacterized protein</fullName>
    </submittedName>
</protein>
<keyword evidence="3" id="KW-1185">Reference proteome</keyword>
<dbReference type="PANTHER" id="PTHR35311:SF6">
    <property type="entry name" value="OS04G0348000 PROTEIN"/>
    <property type="match status" value="1"/>
</dbReference>
<sequence>MKRSKLHRSPLTRSKSKSLSIATPESVKIKQSRSGRLIVARLDPGSQNITYGPDGCICGITNLEASFPQGISSEPPSKRRMSQRLSPDLYRLLTF</sequence>
<proteinExistence type="predicted"/>
<feature type="region of interest" description="Disordered" evidence="1">
    <location>
        <begin position="1"/>
        <end position="27"/>
    </location>
</feature>
<gene>
    <name evidence="2" type="ORF">PVAP13_7KG047144</name>
</gene>
<evidence type="ECO:0000313" key="3">
    <source>
        <dbReference type="Proteomes" id="UP000823388"/>
    </source>
</evidence>
<feature type="compositionally biased region" description="Basic residues" evidence="1">
    <location>
        <begin position="1"/>
        <end position="16"/>
    </location>
</feature>
<organism evidence="2 3">
    <name type="scientific">Panicum virgatum</name>
    <name type="common">Blackwell switchgrass</name>
    <dbReference type="NCBI Taxonomy" id="38727"/>
    <lineage>
        <taxon>Eukaryota</taxon>
        <taxon>Viridiplantae</taxon>
        <taxon>Streptophyta</taxon>
        <taxon>Embryophyta</taxon>
        <taxon>Tracheophyta</taxon>
        <taxon>Spermatophyta</taxon>
        <taxon>Magnoliopsida</taxon>
        <taxon>Liliopsida</taxon>
        <taxon>Poales</taxon>
        <taxon>Poaceae</taxon>
        <taxon>PACMAD clade</taxon>
        <taxon>Panicoideae</taxon>
        <taxon>Panicodae</taxon>
        <taxon>Paniceae</taxon>
        <taxon>Panicinae</taxon>
        <taxon>Panicum</taxon>
        <taxon>Panicum sect. Hiantes</taxon>
    </lineage>
</organism>
<reference evidence="2" key="1">
    <citation type="submission" date="2020-05" db="EMBL/GenBank/DDBJ databases">
        <title>WGS assembly of Panicum virgatum.</title>
        <authorList>
            <person name="Lovell J.T."/>
            <person name="Jenkins J."/>
            <person name="Shu S."/>
            <person name="Juenger T.E."/>
            <person name="Schmutz J."/>
        </authorList>
    </citation>
    <scope>NUCLEOTIDE SEQUENCE</scope>
    <source>
        <strain evidence="2">AP13</strain>
    </source>
</reference>